<dbReference type="RefSeq" id="WP_203991905.1">
    <property type="nucleotide sequence ID" value="NZ_BOOU01000078.1"/>
</dbReference>
<dbReference type="SUPFAM" id="SSF69304">
    <property type="entry name" value="Tricorn protease N-terminal domain"/>
    <property type="match status" value="1"/>
</dbReference>
<keyword evidence="1" id="KW-0472">Membrane</keyword>
<gene>
    <name evidence="2" type="ORF">Sru01_57130</name>
</gene>
<organism evidence="2 3">
    <name type="scientific">Sphaerisporangium rufum</name>
    <dbReference type="NCBI Taxonomy" id="1381558"/>
    <lineage>
        <taxon>Bacteria</taxon>
        <taxon>Bacillati</taxon>
        <taxon>Actinomycetota</taxon>
        <taxon>Actinomycetes</taxon>
        <taxon>Streptosporangiales</taxon>
        <taxon>Streptosporangiaceae</taxon>
        <taxon>Sphaerisporangium</taxon>
    </lineage>
</organism>
<keyword evidence="3" id="KW-1185">Reference proteome</keyword>
<dbReference type="Proteomes" id="UP000655287">
    <property type="component" value="Unassembled WGS sequence"/>
</dbReference>
<feature type="transmembrane region" description="Helical" evidence="1">
    <location>
        <begin position="36"/>
        <end position="59"/>
    </location>
</feature>
<dbReference type="AlphaFoldDB" id="A0A919R961"/>
<accession>A0A919R961</accession>
<dbReference type="EMBL" id="BOOU01000078">
    <property type="protein sequence ID" value="GII80731.1"/>
    <property type="molecule type" value="Genomic_DNA"/>
</dbReference>
<protein>
    <submittedName>
        <fullName evidence="2">Uncharacterized protein</fullName>
    </submittedName>
</protein>
<proteinExistence type="predicted"/>
<evidence type="ECO:0000313" key="3">
    <source>
        <dbReference type="Proteomes" id="UP000655287"/>
    </source>
</evidence>
<evidence type="ECO:0000313" key="2">
    <source>
        <dbReference type="EMBL" id="GII80731.1"/>
    </source>
</evidence>
<sequence length="377" mass="39852">MTRLHDAFADLAGTAPEVDLAEGALKRARRRRGGTLVTTLAATATATAAVAVVVSGIAVPSGERGPERGTTVTSQVSDVLPDRGVAPVTAAYAGWCRGAWRGPCADWRVVTADGRTYRVPQVIDPVEGDKKLKSVLFGPLAVSLDGRRIVYQDRKDGLVARDLASGSLRRAPVRPGARRLVLSPDGRYVAVAGETSRNGMLIDIDTGAATGLPDGWSPLNVTSNGDVLLDRNGAAMVIDRTGKRRGYLARGTTADLRLGAVAADGRTVAGWRDGGRLTRPGRPPVDRPLEIVTLDAPSGRVISSVTVRRGEVIMSAPGHWLDGDQVRVLRLEPRPGNGGRDRITTVLAVDVRTGKLREIGRFAVPTSSAVWTFRGGS</sequence>
<reference evidence="2" key="1">
    <citation type="submission" date="2021-01" db="EMBL/GenBank/DDBJ databases">
        <title>Whole genome shotgun sequence of Sphaerisporangium rufum NBRC 109079.</title>
        <authorList>
            <person name="Komaki H."/>
            <person name="Tamura T."/>
        </authorList>
    </citation>
    <scope>NUCLEOTIDE SEQUENCE</scope>
    <source>
        <strain evidence="2">NBRC 109079</strain>
    </source>
</reference>
<keyword evidence="1" id="KW-0812">Transmembrane</keyword>
<comment type="caution">
    <text evidence="2">The sequence shown here is derived from an EMBL/GenBank/DDBJ whole genome shotgun (WGS) entry which is preliminary data.</text>
</comment>
<dbReference type="InterPro" id="IPR011042">
    <property type="entry name" value="6-blade_b-propeller_TolB-like"/>
</dbReference>
<keyword evidence="1" id="KW-1133">Transmembrane helix</keyword>
<dbReference type="Gene3D" id="2.120.10.30">
    <property type="entry name" value="TolB, C-terminal domain"/>
    <property type="match status" value="1"/>
</dbReference>
<evidence type="ECO:0000256" key="1">
    <source>
        <dbReference type="SAM" id="Phobius"/>
    </source>
</evidence>
<name>A0A919R961_9ACTN</name>